<gene>
    <name evidence="1" type="ORF">LITE_LOCUS17622</name>
</gene>
<evidence type="ECO:0000313" key="2">
    <source>
        <dbReference type="Proteomes" id="UP001154282"/>
    </source>
</evidence>
<dbReference type="Proteomes" id="UP001154282">
    <property type="component" value="Unassembled WGS sequence"/>
</dbReference>
<sequence>MQEPYRIFVLGPIQCNRVRRRAAC</sequence>
<dbReference type="AlphaFoldDB" id="A0AAV0K8F9"/>
<protein>
    <submittedName>
        <fullName evidence="1">Uncharacterized protein</fullName>
    </submittedName>
</protein>
<accession>A0AAV0K8F9</accession>
<proteinExistence type="predicted"/>
<organism evidence="1 2">
    <name type="scientific">Linum tenue</name>
    <dbReference type="NCBI Taxonomy" id="586396"/>
    <lineage>
        <taxon>Eukaryota</taxon>
        <taxon>Viridiplantae</taxon>
        <taxon>Streptophyta</taxon>
        <taxon>Embryophyta</taxon>
        <taxon>Tracheophyta</taxon>
        <taxon>Spermatophyta</taxon>
        <taxon>Magnoliopsida</taxon>
        <taxon>eudicotyledons</taxon>
        <taxon>Gunneridae</taxon>
        <taxon>Pentapetalae</taxon>
        <taxon>rosids</taxon>
        <taxon>fabids</taxon>
        <taxon>Malpighiales</taxon>
        <taxon>Linaceae</taxon>
        <taxon>Linum</taxon>
    </lineage>
</organism>
<comment type="caution">
    <text evidence="1">The sequence shown here is derived from an EMBL/GenBank/DDBJ whole genome shotgun (WGS) entry which is preliminary data.</text>
</comment>
<dbReference type="EMBL" id="CAMGYJ010000005">
    <property type="protein sequence ID" value="CAI0418358.1"/>
    <property type="molecule type" value="Genomic_DNA"/>
</dbReference>
<name>A0AAV0K8F9_9ROSI</name>
<keyword evidence="2" id="KW-1185">Reference proteome</keyword>
<evidence type="ECO:0000313" key="1">
    <source>
        <dbReference type="EMBL" id="CAI0418358.1"/>
    </source>
</evidence>
<reference evidence="1" key="1">
    <citation type="submission" date="2022-08" db="EMBL/GenBank/DDBJ databases">
        <authorList>
            <person name="Gutierrez-Valencia J."/>
        </authorList>
    </citation>
    <scope>NUCLEOTIDE SEQUENCE</scope>
</reference>